<sequence>MWAFSDKELDTKLRTILISEAGKTLLDLDPTLFPVEKLLQLLDKHFYFLLTVEQSPPSSIKNALSPLMKALSAETLLKHSNVDVKLFTASCITEVLRINGPVAPYDDDKMKEVFQLIVSSFEHLDDKSSLSYTKRTSILNTMAKSQVCVLMLDLGYDALLIEMFQHFLKGLRDHHPLKVYTDMEDIMTLALAKSSDIPPGLLLPILHYLKKDDQVPQRSRRLAEQVLINCSSKCKTNLAEAVELSGVSFEKYTDVVALICQMPLTAWKQKKVVAHEKEKAAKVSTPEQTCVPRRRLNENEHEAVSRMREAGVNRQEKRPLEMAEEENLGEAETQTHKRARVESCTLHKAHGEMVKTVGEGEPSCRAHKSSPDPKDSQPCSVTHQLAKVKQSIVDSLTSVRQFSSEMETKEQSIVDTITIVRQFRSELERKEQSIVDTLTSVRLFRSEMKKKEDNLEASLQEVDVLGEKILGINKILNS</sequence>
<feature type="coiled-coil region" evidence="8">
    <location>
        <begin position="441"/>
        <end position="468"/>
    </location>
</feature>
<comment type="caution">
    <text evidence="10">The sequence shown here is derived from an EMBL/GenBank/DDBJ whole genome shotgun (WGS) entry which is preliminary data.</text>
</comment>
<comment type="subcellular location">
    <subcellularLocation>
        <location evidence="1">Nucleus</location>
    </subcellularLocation>
</comment>
<dbReference type="EMBL" id="CACVBM020001063">
    <property type="protein sequence ID" value="CAA7028170.1"/>
    <property type="molecule type" value="Genomic_DNA"/>
</dbReference>
<dbReference type="SUPFAM" id="SSF48371">
    <property type="entry name" value="ARM repeat"/>
    <property type="match status" value="1"/>
</dbReference>
<dbReference type="PANTHER" id="PTHR12663">
    <property type="entry name" value="ANDROGEN INDUCED INHIBITOR OF PROLIFERATION AS3 / PDS5-RELATED"/>
    <property type="match status" value="1"/>
</dbReference>
<gene>
    <name evidence="10" type="ORF">MERR_LOCUS15405</name>
</gene>
<accession>A0A6D2IT62</accession>
<evidence type="ECO:0000256" key="7">
    <source>
        <dbReference type="ARBA" id="ARBA00023306"/>
    </source>
</evidence>
<proteinExistence type="predicted"/>
<dbReference type="InterPro" id="IPR016024">
    <property type="entry name" value="ARM-type_fold"/>
</dbReference>
<evidence type="ECO:0000256" key="2">
    <source>
        <dbReference type="ARBA" id="ARBA00022618"/>
    </source>
</evidence>
<keyword evidence="11" id="KW-1185">Reference proteome</keyword>
<feature type="region of interest" description="Disordered" evidence="9">
    <location>
        <begin position="358"/>
        <end position="379"/>
    </location>
</feature>
<evidence type="ECO:0000256" key="8">
    <source>
        <dbReference type="SAM" id="Coils"/>
    </source>
</evidence>
<keyword evidence="8" id="KW-0175">Coiled coil</keyword>
<dbReference type="GO" id="GO:0006281">
    <property type="term" value="P:DNA repair"/>
    <property type="evidence" value="ECO:0007669"/>
    <property type="project" value="UniProtKB-KW"/>
</dbReference>
<dbReference type="GO" id="GO:0051301">
    <property type="term" value="P:cell division"/>
    <property type="evidence" value="ECO:0007669"/>
    <property type="project" value="UniProtKB-KW"/>
</dbReference>
<dbReference type="GO" id="GO:0000785">
    <property type="term" value="C:chromatin"/>
    <property type="evidence" value="ECO:0007669"/>
    <property type="project" value="TreeGrafter"/>
</dbReference>
<keyword evidence="2" id="KW-0132">Cell division</keyword>
<evidence type="ECO:0000256" key="6">
    <source>
        <dbReference type="ARBA" id="ARBA00023242"/>
    </source>
</evidence>
<keyword evidence="6" id="KW-0539">Nucleus</keyword>
<dbReference type="GO" id="GO:0035825">
    <property type="term" value="P:homologous recombination"/>
    <property type="evidence" value="ECO:0007669"/>
    <property type="project" value="UniProtKB-ARBA"/>
</dbReference>
<name>A0A6D2IT62_9BRAS</name>
<dbReference type="Pfam" id="PF20168">
    <property type="entry name" value="PDS5"/>
    <property type="match status" value="1"/>
</dbReference>
<dbReference type="InterPro" id="IPR039776">
    <property type="entry name" value="Pds5"/>
</dbReference>
<feature type="region of interest" description="Disordered" evidence="9">
    <location>
        <begin position="299"/>
        <end position="337"/>
    </location>
</feature>
<feature type="compositionally biased region" description="Basic and acidic residues" evidence="9">
    <location>
        <begin position="299"/>
        <end position="321"/>
    </location>
</feature>
<evidence type="ECO:0000313" key="11">
    <source>
        <dbReference type="Proteomes" id="UP000467841"/>
    </source>
</evidence>
<keyword evidence="5" id="KW-0234">DNA repair</keyword>
<organism evidence="10 11">
    <name type="scientific">Microthlaspi erraticum</name>
    <dbReference type="NCBI Taxonomy" id="1685480"/>
    <lineage>
        <taxon>Eukaryota</taxon>
        <taxon>Viridiplantae</taxon>
        <taxon>Streptophyta</taxon>
        <taxon>Embryophyta</taxon>
        <taxon>Tracheophyta</taxon>
        <taxon>Spermatophyta</taxon>
        <taxon>Magnoliopsida</taxon>
        <taxon>eudicotyledons</taxon>
        <taxon>Gunneridae</taxon>
        <taxon>Pentapetalae</taxon>
        <taxon>rosids</taxon>
        <taxon>malvids</taxon>
        <taxon>Brassicales</taxon>
        <taxon>Brassicaceae</taxon>
        <taxon>Coluteocarpeae</taxon>
        <taxon>Microthlaspi</taxon>
    </lineage>
</organism>
<dbReference type="Proteomes" id="UP000467841">
    <property type="component" value="Unassembled WGS sequence"/>
</dbReference>
<evidence type="ECO:0000256" key="9">
    <source>
        <dbReference type="SAM" id="MobiDB-lite"/>
    </source>
</evidence>
<dbReference type="PANTHER" id="PTHR12663:SF36">
    <property type="entry name" value="TUDOR DOMAIN-CONTAINING PROTEIN"/>
    <property type="match status" value="1"/>
</dbReference>
<evidence type="ECO:0000256" key="4">
    <source>
        <dbReference type="ARBA" id="ARBA00022776"/>
    </source>
</evidence>
<dbReference type="OrthoDB" id="200660at2759"/>
<evidence type="ECO:0000256" key="1">
    <source>
        <dbReference type="ARBA" id="ARBA00004123"/>
    </source>
</evidence>
<evidence type="ECO:0000313" key="10">
    <source>
        <dbReference type="EMBL" id="CAA7028170.1"/>
    </source>
</evidence>
<dbReference type="GO" id="GO:0007064">
    <property type="term" value="P:mitotic sister chromatid cohesion"/>
    <property type="evidence" value="ECO:0007669"/>
    <property type="project" value="InterPro"/>
</dbReference>
<reference evidence="10" key="1">
    <citation type="submission" date="2020-01" db="EMBL/GenBank/DDBJ databases">
        <authorList>
            <person name="Mishra B."/>
        </authorList>
    </citation>
    <scope>NUCLEOTIDE SEQUENCE [LARGE SCALE GENOMIC DNA]</scope>
</reference>
<keyword evidence="7" id="KW-0131">Cell cycle</keyword>
<dbReference type="GO" id="GO:0005634">
    <property type="term" value="C:nucleus"/>
    <property type="evidence" value="ECO:0007669"/>
    <property type="project" value="UniProtKB-SubCell"/>
</dbReference>
<evidence type="ECO:0000256" key="3">
    <source>
        <dbReference type="ARBA" id="ARBA00022763"/>
    </source>
</evidence>
<dbReference type="AlphaFoldDB" id="A0A6D2IT62"/>
<keyword evidence="4" id="KW-0498">Mitosis</keyword>
<keyword evidence="3" id="KW-0227">DNA damage</keyword>
<protein>
    <submittedName>
        <fullName evidence="10">Uncharacterized protein</fullName>
    </submittedName>
</protein>
<evidence type="ECO:0000256" key="5">
    <source>
        <dbReference type="ARBA" id="ARBA00023204"/>
    </source>
</evidence>